<accession>A0A164K8R9</accession>
<comment type="caution">
    <text evidence="1">The sequence shown here is derived from an EMBL/GenBank/DDBJ whole genome shotgun (WGS) entry which is preliminary data.</text>
</comment>
<organism evidence="1 2">
    <name type="scientific">Bacillus cereus</name>
    <dbReference type="NCBI Taxonomy" id="1396"/>
    <lineage>
        <taxon>Bacteria</taxon>
        <taxon>Bacillati</taxon>
        <taxon>Bacillota</taxon>
        <taxon>Bacilli</taxon>
        <taxon>Bacillales</taxon>
        <taxon>Bacillaceae</taxon>
        <taxon>Bacillus</taxon>
        <taxon>Bacillus cereus group</taxon>
    </lineage>
</organism>
<gene>
    <name evidence="1" type="ORF">B4088_6621</name>
</gene>
<dbReference type="RefSeq" id="WP_063263742.1">
    <property type="nucleotide sequence ID" value="NZ_LJKE01000138.1"/>
</dbReference>
<dbReference type="AlphaFoldDB" id="A0A164K8R9"/>
<proteinExistence type="predicted"/>
<protein>
    <submittedName>
        <fullName evidence="1">Uncharacterized protein</fullName>
    </submittedName>
</protein>
<reference evidence="1 2" key="1">
    <citation type="submission" date="2015-09" db="EMBL/GenBank/DDBJ databases">
        <title>Bacillus cereus food isolates.</title>
        <authorList>
            <person name="Boekhorst J."/>
        </authorList>
    </citation>
    <scope>NUCLEOTIDE SEQUENCE [LARGE SCALE GENOMIC DNA]</scope>
    <source>
        <strain evidence="1 2">B4088</strain>
    </source>
</reference>
<dbReference type="EMBL" id="LJKE01000138">
    <property type="protein sequence ID" value="KZD48693.1"/>
    <property type="molecule type" value="Genomic_DNA"/>
</dbReference>
<dbReference type="PATRIC" id="fig|1396.535.peg.6243"/>
<dbReference type="Proteomes" id="UP000076482">
    <property type="component" value="Unassembled WGS sequence"/>
</dbReference>
<evidence type="ECO:0000313" key="1">
    <source>
        <dbReference type="EMBL" id="KZD48693.1"/>
    </source>
</evidence>
<evidence type="ECO:0000313" key="2">
    <source>
        <dbReference type="Proteomes" id="UP000076482"/>
    </source>
</evidence>
<name>A0A164K8R9_BACCE</name>
<sequence length="175" mass="20897">MLTEKEQAIGDYLQKTFIPFLHTELQKGNPMEYRRWGGNACRQTAIFGQVLLEEVLPEYEWTAWDGNFTDSRNGERIKYNHAWVHGKHKTERRGILVDLARLDKERLFISVKENKYPRNHPEYKNTRLLNKETLNVKEKLEEQEYYTNVKGTDLLQTIKQKMRFSLFCSMMSTFK</sequence>